<evidence type="ECO:0000256" key="2">
    <source>
        <dbReference type="ARBA" id="ARBA00006275"/>
    </source>
</evidence>
<proteinExistence type="inferred from homology"/>
<evidence type="ECO:0000259" key="7">
    <source>
        <dbReference type="Pfam" id="PF14322"/>
    </source>
</evidence>
<dbReference type="InterPro" id="IPR012944">
    <property type="entry name" value="SusD_RagB_dom"/>
</dbReference>
<organism evidence="8 9">
    <name type="scientific">Sphingobacterium yanglingense</name>
    <dbReference type="NCBI Taxonomy" id="1437280"/>
    <lineage>
        <taxon>Bacteria</taxon>
        <taxon>Pseudomonadati</taxon>
        <taxon>Bacteroidota</taxon>
        <taxon>Sphingobacteriia</taxon>
        <taxon>Sphingobacteriales</taxon>
        <taxon>Sphingobacteriaceae</taxon>
        <taxon>Sphingobacterium</taxon>
    </lineage>
</organism>
<comment type="similarity">
    <text evidence="2">Belongs to the SusD family.</text>
</comment>
<feature type="domain" description="SusD-like N-terminal" evidence="7">
    <location>
        <begin position="20"/>
        <end position="222"/>
    </location>
</feature>
<dbReference type="AlphaFoldDB" id="A0A4R6WLR0"/>
<dbReference type="InterPro" id="IPR033985">
    <property type="entry name" value="SusD-like_N"/>
</dbReference>
<comment type="subcellular location">
    <subcellularLocation>
        <location evidence="1">Cell outer membrane</location>
    </subcellularLocation>
</comment>
<dbReference type="InterPro" id="IPR011990">
    <property type="entry name" value="TPR-like_helical_dom_sf"/>
</dbReference>
<dbReference type="SUPFAM" id="SSF48452">
    <property type="entry name" value="TPR-like"/>
    <property type="match status" value="1"/>
</dbReference>
<feature type="domain" description="RagB/SusD" evidence="6">
    <location>
        <begin position="332"/>
        <end position="432"/>
    </location>
</feature>
<protein>
    <submittedName>
        <fullName evidence="8">SusD-like starch-binding protein associating with outer membrane</fullName>
    </submittedName>
</protein>
<keyword evidence="5" id="KW-0998">Cell outer membrane</keyword>
<evidence type="ECO:0000313" key="8">
    <source>
        <dbReference type="EMBL" id="TDQ79265.1"/>
    </source>
</evidence>
<dbReference type="EMBL" id="SNYV01000011">
    <property type="protein sequence ID" value="TDQ79265.1"/>
    <property type="molecule type" value="Genomic_DNA"/>
</dbReference>
<name>A0A4R6WLR0_9SPHI</name>
<evidence type="ECO:0000256" key="1">
    <source>
        <dbReference type="ARBA" id="ARBA00004442"/>
    </source>
</evidence>
<evidence type="ECO:0000256" key="5">
    <source>
        <dbReference type="ARBA" id="ARBA00023237"/>
    </source>
</evidence>
<sequence>MKTFNYFLYLLIILQISCKNFLDEKPDASLKEANSLEDLDALLNNTKVMNYYSMGLGEASADNYYVDKSSWEAFDQHERQLYTWGEEIFYQFYLNPWLDHYKTIYYSNHVLAKLDKIASEKKIEGRAKELRGKALFFRAFGHYKLLSLFSKAYDIEASKTDLGIPLRLSDDFNIPSERGTVEACYQQILKDLHEAESLLPLKSDNIHLPSRISAYVLLSWIYQARAEFDQSILYAQEALEIDSKLKDYKDYSQEARYPFFGFDDEIVYIVAGGGIYNMLGKSYCKIDTLLYSSYDIHDLRKKLFFERNKDGSYNFKGSYVGSRGLFMGLTVADAYLNLSEGLIRLNKTEEGLRFLEIFQRHRYDETYNPPLASMSQESALKLVLEERRKEFIMRDSRWGDIKRLNKIDDGLIIPARKLGDSEFSLKRNDNRYALPLPAEIIELTGMPQNPR</sequence>
<evidence type="ECO:0000259" key="6">
    <source>
        <dbReference type="Pfam" id="PF07980"/>
    </source>
</evidence>
<dbReference type="OrthoDB" id="653598at2"/>
<dbReference type="GO" id="GO:0009279">
    <property type="term" value="C:cell outer membrane"/>
    <property type="evidence" value="ECO:0007669"/>
    <property type="project" value="UniProtKB-SubCell"/>
</dbReference>
<dbReference type="RefSeq" id="WP_133583066.1">
    <property type="nucleotide sequence ID" value="NZ_SNYV01000011.1"/>
</dbReference>
<accession>A0A4R6WLR0</accession>
<keyword evidence="3" id="KW-0732">Signal</keyword>
<keyword evidence="4" id="KW-0472">Membrane</keyword>
<dbReference type="Proteomes" id="UP000295292">
    <property type="component" value="Unassembled WGS sequence"/>
</dbReference>
<dbReference type="Gene3D" id="1.25.40.390">
    <property type="match status" value="2"/>
</dbReference>
<comment type="caution">
    <text evidence="8">The sequence shown here is derived from an EMBL/GenBank/DDBJ whole genome shotgun (WGS) entry which is preliminary data.</text>
</comment>
<evidence type="ECO:0000313" key="9">
    <source>
        <dbReference type="Proteomes" id="UP000295292"/>
    </source>
</evidence>
<evidence type="ECO:0000256" key="4">
    <source>
        <dbReference type="ARBA" id="ARBA00023136"/>
    </source>
</evidence>
<gene>
    <name evidence="8" type="ORF">CLV99_0698</name>
</gene>
<dbReference type="Pfam" id="PF14322">
    <property type="entry name" value="SusD-like_3"/>
    <property type="match status" value="1"/>
</dbReference>
<keyword evidence="9" id="KW-1185">Reference proteome</keyword>
<reference evidence="8 9" key="1">
    <citation type="submission" date="2019-03" db="EMBL/GenBank/DDBJ databases">
        <title>Genomic Encyclopedia of Archaeal and Bacterial Type Strains, Phase II (KMG-II): from individual species to whole genera.</title>
        <authorList>
            <person name="Goeker M."/>
        </authorList>
    </citation>
    <scope>NUCLEOTIDE SEQUENCE [LARGE SCALE GENOMIC DNA]</scope>
    <source>
        <strain evidence="8 9">DSM 28353</strain>
    </source>
</reference>
<evidence type="ECO:0000256" key="3">
    <source>
        <dbReference type="ARBA" id="ARBA00022729"/>
    </source>
</evidence>
<dbReference type="Pfam" id="PF07980">
    <property type="entry name" value="SusD_RagB"/>
    <property type="match status" value="1"/>
</dbReference>